<proteinExistence type="predicted"/>
<dbReference type="Gene3D" id="3.40.50.300">
    <property type="entry name" value="P-loop containing nucleotide triphosphate hydrolases"/>
    <property type="match status" value="1"/>
</dbReference>
<feature type="domain" description="Response regulatory" evidence="10">
    <location>
        <begin position="4"/>
        <end position="118"/>
    </location>
</feature>
<dbReference type="PROSITE" id="PS00675">
    <property type="entry name" value="SIGMA54_INTERACT_1"/>
    <property type="match status" value="1"/>
</dbReference>
<dbReference type="GO" id="GO:0043565">
    <property type="term" value="F:sequence-specific DNA binding"/>
    <property type="evidence" value="ECO:0007669"/>
    <property type="project" value="InterPro"/>
</dbReference>
<evidence type="ECO:0000256" key="7">
    <source>
        <dbReference type="ARBA" id="ARBA00023163"/>
    </source>
</evidence>
<sequence>MPGTILVVDDEAKMRRVLQMLFEEDGYAVAQAENGEEALQQVTSVRPDLAICDMRMPRIDGIEFLRRVKDSSPELPVIIMTAYAEVKTAVEAIKLGAENYVTKPLDMEELRILAARAIEKRSLIKENLQLRAELDSRFDINEFVGESENIQRVFRLIEQVAPTNTTVLVTGESGTGKELVARAIHFKSPRRAKPFVVVNCAALSEHLLESELFGHVKGAFTGAHSDRRGRFELADGGTLFLDELALMSIPLQGKLLRVLQEKEFEPVGSTRTTKVDVRIIGATNKHLERMLEERAFREDLYYRLNVVEIHLPPLRERKEDIPLLIKHCIAQLNRELSKSVSGISDDALALLMEYDWPGNVRELENLVERAMVLGKCDSLGIDNFPSQVTRLREQVGSQRGLLDGLVLPEDGISLVEMVEEIEKKLIKEALEKTGGNKTRAAELLKVTRKMMRYKAEKYGLASYKDETDNDHND</sequence>
<keyword evidence="5" id="KW-0805">Transcription regulation</keyword>
<dbReference type="Pfam" id="PF00072">
    <property type="entry name" value="Response_reg"/>
    <property type="match status" value="1"/>
</dbReference>
<dbReference type="InterPro" id="IPR025943">
    <property type="entry name" value="Sigma_54_int_dom_ATP-bd_2"/>
</dbReference>
<dbReference type="SUPFAM" id="SSF46689">
    <property type="entry name" value="Homeodomain-like"/>
    <property type="match status" value="1"/>
</dbReference>
<evidence type="ECO:0000256" key="3">
    <source>
        <dbReference type="ARBA" id="ARBA00022840"/>
    </source>
</evidence>
<dbReference type="InterPro" id="IPR001789">
    <property type="entry name" value="Sig_transdc_resp-reg_receiver"/>
</dbReference>
<dbReference type="FunFam" id="3.40.50.300:FF:000006">
    <property type="entry name" value="DNA-binding transcriptional regulator NtrC"/>
    <property type="match status" value="1"/>
</dbReference>
<dbReference type="PROSITE" id="PS50110">
    <property type="entry name" value="RESPONSE_REGULATORY"/>
    <property type="match status" value="1"/>
</dbReference>
<dbReference type="PROSITE" id="PS00688">
    <property type="entry name" value="SIGMA54_INTERACT_3"/>
    <property type="match status" value="1"/>
</dbReference>
<dbReference type="Gene3D" id="1.10.10.60">
    <property type="entry name" value="Homeodomain-like"/>
    <property type="match status" value="1"/>
</dbReference>
<dbReference type="InterPro" id="IPR009057">
    <property type="entry name" value="Homeodomain-like_sf"/>
</dbReference>
<evidence type="ECO:0000256" key="8">
    <source>
        <dbReference type="PROSITE-ProRule" id="PRU00169"/>
    </source>
</evidence>
<keyword evidence="1 8" id="KW-0597">Phosphoprotein</keyword>
<dbReference type="PROSITE" id="PS50045">
    <property type="entry name" value="SIGMA54_INTERACT_4"/>
    <property type="match status" value="1"/>
</dbReference>
<dbReference type="EMBL" id="QZKI01000065">
    <property type="protein sequence ID" value="RJP70802.1"/>
    <property type="molecule type" value="Genomic_DNA"/>
</dbReference>
<dbReference type="FunFam" id="3.40.50.2300:FF:000018">
    <property type="entry name" value="DNA-binding transcriptional regulator NtrC"/>
    <property type="match status" value="1"/>
</dbReference>
<dbReference type="InterPro" id="IPR002078">
    <property type="entry name" value="Sigma_54_int"/>
</dbReference>
<dbReference type="PROSITE" id="PS00676">
    <property type="entry name" value="SIGMA54_INTERACT_2"/>
    <property type="match status" value="1"/>
</dbReference>
<evidence type="ECO:0000259" key="10">
    <source>
        <dbReference type="PROSITE" id="PS50110"/>
    </source>
</evidence>
<evidence type="ECO:0000313" key="12">
    <source>
        <dbReference type="Proteomes" id="UP000285961"/>
    </source>
</evidence>
<dbReference type="Pfam" id="PF00158">
    <property type="entry name" value="Sigma54_activat"/>
    <property type="match status" value="1"/>
</dbReference>
<dbReference type="SUPFAM" id="SSF52540">
    <property type="entry name" value="P-loop containing nucleoside triphosphate hydrolases"/>
    <property type="match status" value="1"/>
</dbReference>
<dbReference type="AlphaFoldDB" id="A0A419EZH8"/>
<dbReference type="InterPro" id="IPR058031">
    <property type="entry name" value="AAA_lid_NorR"/>
</dbReference>
<reference evidence="11 12" key="1">
    <citation type="journal article" date="2017" name="ISME J.">
        <title>Energy and carbon metabolisms in a deep terrestrial subsurface fluid microbial community.</title>
        <authorList>
            <person name="Momper L."/>
            <person name="Jungbluth S.P."/>
            <person name="Lee M.D."/>
            <person name="Amend J.P."/>
        </authorList>
    </citation>
    <scope>NUCLEOTIDE SEQUENCE [LARGE SCALE GENOMIC DNA]</scope>
    <source>
        <strain evidence="11">SURF_17</strain>
    </source>
</reference>
<evidence type="ECO:0000256" key="5">
    <source>
        <dbReference type="ARBA" id="ARBA00023015"/>
    </source>
</evidence>
<dbReference type="GO" id="GO:0000160">
    <property type="term" value="P:phosphorelay signal transduction system"/>
    <property type="evidence" value="ECO:0007669"/>
    <property type="project" value="UniProtKB-KW"/>
</dbReference>
<dbReference type="SMART" id="SM00382">
    <property type="entry name" value="AAA"/>
    <property type="match status" value="1"/>
</dbReference>
<evidence type="ECO:0000256" key="2">
    <source>
        <dbReference type="ARBA" id="ARBA00022741"/>
    </source>
</evidence>
<evidence type="ECO:0000256" key="1">
    <source>
        <dbReference type="ARBA" id="ARBA00022553"/>
    </source>
</evidence>
<feature type="modified residue" description="4-aspartylphosphate" evidence="8">
    <location>
        <position position="53"/>
    </location>
</feature>
<keyword evidence="4" id="KW-0902">Two-component regulatory system</keyword>
<feature type="domain" description="Sigma-54 factor interaction" evidence="9">
    <location>
        <begin position="143"/>
        <end position="372"/>
    </location>
</feature>
<name>A0A419EZH8_9BACT</name>
<dbReference type="GO" id="GO:0005524">
    <property type="term" value="F:ATP binding"/>
    <property type="evidence" value="ECO:0007669"/>
    <property type="project" value="UniProtKB-KW"/>
</dbReference>
<evidence type="ECO:0000259" key="9">
    <source>
        <dbReference type="PROSITE" id="PS50045"/>
    </source>
</evidence>
<dbReference type="PANTHER" id="PTHR32071">
    <property type="entry name" value="TRANSCRIPTIONAL REGULATORY PROTEIN"/>
    <property type="match status" value="1"/>
</dbReference>
<evidence type="ECO:0000256" key="6">
    <source>
        <dbReference type="ARBA" id="ARBA00023125"/>
    </source>
</evidence>
<dbReference type="GO" id="GO:0006355">
    <property type="term" value="P:regulation of DNA-templated transcription"/>
    <property type="evidence" value="ECO:0007669"/>
    <property type="project" value="InterPro"/>
</dbReference>
<comment type="caution">
    <text evidence="11">The sequence shown here is derived from an EMBL/GenBank/DDBJ whole genome shotgun (WGS) entry which is preliminary data.</text>
</comment>
<evidence type="ECO:0000313" key="11">
    <source>
        <dbReference type="EMBL" id="RJP70802.1"/>
    </source>
</evidence>
<keyword evidence="3" id="KW-0067">ATP-binding</keyword>
<dbReference type="Pfam" id="PF02954">
    <property type="entry name" value="HTH_8"/>
    <property type="match status" value="1"/>
</dbReference>
<dbReference type="Pfam" id="PF25601">
    <property type="entry name" value="AAA_lid_14"/>
    <property type="match status" value="1"/>
</dbReference>
<gene>
    <name evidence="11" type="ORF">C4532_08980</name>
</gene>
<dbReference type="Gene3D" id="3.40.50.2300">
    <property type="match status" value="1"/>
</dbReference>
<keyword evidence="6" id="KW-0238">DNA-binding</keyword>
<dbReference type="PANTHER" id="PTHR32071:SF113">
    <property type="entry name" value="ALGINATE BIOSYNTHESIS TRANSCRIPTIONAL REGULATORY PROTEIN ALGB"/>
    <property type="match status" value="1"/>
</dbReference>
<dbReference type="CDD" id="cd00009">
    <property type="entry name" value="AAA"/>
    <property type="match status" value="1"/>
</dbReference>
<dbReference type="InterPro" id="IPR003593">
    <property type="entry name" value="AAA+_ATPase"/>
</dbReference>
<dbReference type="SUPFAM" id="SSF52172">
    <property type="entry name" value="CheY-like"/>
    <property type="match status" value="1"/>
</dbReference>
<dbReference type="InterPro" id="IPR002197">
    <property type="entry name" value="HTH_Fis"/>
</dbReference>
<dbReference type="PRINTS" id="PR01590">
    <property type="entry name" value="HTHFIS"/>
</dbReference>
<dbReference type="SMART" id="SM00448">
    <property type="entry name" value="REC"/>
    <property type="match status" value="1"/>
</dbReference>
<organism evidence="11 12">
    <name type="scientific">Candidatus Abyssobacteria bacterium SURF_17</name>
    <dbReference type="NCBI Taxonomy" id="2093361"/>
    <lineage>
        <taxon>Bacteria</taxon>
        <taxon>Pseudomonadati</taxon>
        <taxon>Candidatus Hydrogenedentota</taxon>
        <taxon>Candidatus Abyssobacteria</taxon>
    </lineage>
</organism>
<keyword evidence="7" id="KW-0804">Transcription</keyword>
<dbReference type="InterPro" id="IPR025944">
    <property type="entry name" value="Sigma_54_int_dom_CS"/>
</dbReference>
<dbReference type="Gene3D" id="1.10.8.60">
    <property type="match status" value="1"/>
</dbReference>
<dbReference type="InterPro" id="IPR011006">
    <property type="entry name" value="CheY-like_superfamily"/>
</dbReference>
<dbReference type="InterPro" id="IPR025662">
    <property type="entry name" value="Sigma_54_int_dom_ATP-bd_1"/>
</dbReference>
<dbReference type="InterPro" id="IPR027417">
    <property type="entry name" value="P-loop_NTPase"/>
</dbReference>
<evidence type="ECO:0000256" key="4">
    <source>
        <dbReference type="ARBA" id="ARBA00023012"/>
    </source>
</evidence>
<keyword evidence="2" id="KW-0547">Nucleotide-binding</keyword>
<accession>A0A419EZH8</accession>
<protein>
    <submittedName>
        <fullName evidence="11">Sigma-54-dependent Fis family transcriptional regulator</fullName>
    </submittedName>
</protein>
<dbReference type="Proteomes" id="UP000285961">
    <property type="component" value="Unassembled WGS sequence"/>
</dbReference>